<reference evidence="7" key="1">
    <citation type="submission" date="2021-02" db="EMBL/GenBank/DDBJ databases">
        <authorList>
            <person name="Dougan E. K."/>
            <person name="Rhodes N."/>
            <person name="Thang M."/>
            <person name="Chan C."/>
        </authorList>
    </citation>
    <scope>NUCLEOTIDE SEQUENCE</scope>
</reference>
<feature type="repeat" description="ANK" evidence="3">
    <location>
        <begin position="770"/>
        <end position="802"/>
    </location>
</feature>
<keyword evidence="8" id="KW-1185">Reference proteome</keyword>
<dbReference type="Gene3D" id="3.40.220.10">
    <property type="entry name" value="Leucine Aminopeptidase, subunit E, domain 1"/>
    <property type="match status" value="1"/>
</dbReference>
<feature type="transmembrane region" description="Helical" evidence="5">
    <location>
        <begin position="511"/>
        <end position="539"/>
    </location>
</feature>
<dbReference type="Gene3D" id="3.40.525.10">
    <property type="entry name" value="CRAL-TRIO lipid binding domain"/>
    <property type="match status" value="1"/>
</dbReference>
<feature type="repeat" description="ANK" evidence="3">
    <location>
        <begin position="736"/>
        <end position="769"/>
    </location>
</feature>
<dbReference type="SUPFAM" id="SSF48403">
    <property type="entry name" value="Ankyrin repeat"/>
    <property type="match status" value="1"/>
</dbReference>
<sequence length="1059" mass="118525">MQLLVESGHRTIAVPCYWYSQGYPMEEQAHVGLRTLRRCLEKLRASVDSAVLVAGTTQELELYESLLPLYFPRNEFEARHAAAVLPDSCWNEWGEVSMEERRIRVSNHVLSNRQEDEDSDLVFGEEDRSFLHAREDADFAAMQRLEGTMISAETVEEARHICFRYLRRAREVPAESEPKRFVYNGGPDYFGRHVVVLLGARLPPLGVQDERTLPLFVKELEAVQSDSFILLYVNSEVDGMDTTVLEALQEMLAVVNAKYRRSMAQLLVLHPGLWFRAAFALGRAVTDEAASVWHDSVYLECVADLASLLSLDQLYLPDFVRIMIGLDFRTEDGRLLVDVDSFLERFESYALQRSMGQQLYEYAFPCTFLVPFVAEPVAVIFLFSRTFMLLIRSHPELKLRESRGWLAAIPLDLGRYADCLVNVFLAVLVFFFPGGYTHWVFGLLAVSHAYVYAYDHYKVLRVVPRMVIHSMSVDFCAQALLAPACGILLACLIFKANCIKDSWYCLESYPLLWVCLSGFILHCAVHTLILWFVVPFFALQRTEERVYRQDAKSFKDVAAEEPCSWFTANPIHCLRSRLIYKQSPPCSFYMPGMEHTMEVNESIGCHFTEVDKPVEDAQSYLRLPTMRDLKHLDCNLLSMTYAQCLGVSWVSITKMMKPKVTQEPRPEHELPRKRFDLPCTRPMNQIRGFETETKEAQRAARTRESLRQLGAKKDLLNLDSYLLDRPEAVNMPVLFDQGSLLHVAAMRGHQDMVQMLIHQRGADVERTNYAQQTSLHAACDGNYANIVVDLLAAGADADKRDALRQTPLHRAAHVGAVDCLLALLEYGANSKLRDEGGLLPVHTAALRGRDEALRLLISQDPTSANAEAADGWTPLHFASHGGHVSATEALLECGAYAHLVDKERRTALHCAAASGSEATCSALLRVGAELECLDQLKKMPIHIACEEGCIQVVRFLLDAGSPFDTLDGQRRTPLLIATRAANLELCEVLLSMGADPNAGDMTRGIPSAVALAGRGTNPALRNLIEEYARAAAAAAAMPLGEAEKEKPSGNESKASLPEA</sequence>
<keyword evidence="2 3" id="KW-0040">ANK repeat</keyword>
<evidence type="ECO:0000256" key="2">
    <source>
        <dbReference type="ARBA" id="ARBA00023043"/>
    </source>
</evidence>
<organism evidence="7 8">
    <name type="scientific">Symbiodinium pilosum</name>
    <name type="common">Dinoflagellate</name>
    <dbReference type="NCBI Taxonomy" id="2952"/>
    <lineage>
        <taxon>Eukaryota</taxon>
        <taxon>Sar</taxon>
        <taxon>Alveolata</taxon>
        <taxon>Dinophyceae</taxon>
        <taxon>Suessiales</taxon>
        <taxon>Symbiodiniaceae</taxon>
        <taxon>Symbiodinium</taxon>
    </lineage>
</organism>
<dbReference type="PROSITE" id="PS50088">
    <property type="entry name" value="ANK_REPEAT"/>
    <property type="match status" value="7"/>
</dbReference>
<dbReference type="SMART" id="SM00248">
    <property type="entry name" value="ANK"/>
    <property type="match status" value="8"/>
</dbReference>
<dbReference type="PRINTS" id="PR01415">
    <property type="entry name" value="ANKYRIN"/>
</dbReference>
<feature type="repeat" description="ANK" evidence="3">
    <location>
        <begin position="803"/>
        <end position="835"/>
    </location>
</feature>
<evidence type="ECO:0000256" key="3">
    <source>
        <dbReference type="PROSITE-ProRule" id="PRU00023"/>
    </source>
</evidence>
<accession>A0A812QR88</accession>
<evidence type="ECO:0000256" key="4">
    <source>
        <dbReference type="SAM" id="MobiDB-lite"/>
    </source>
</evidence>
<feature type="repeat" description="ANK" evidence="3">
    <location>
        <begin position="936"/>
        <end position="968"/>
    </location>
</feature>
<dbReference type="PANTHER" id="PTHR24198">
    <property type="entry name" value="ANKYRIN REPEAT AND PROTEIN KINASE DOMAIN-CONTAINING PROTEIN"/>
    <property type="match status" value="1"/>
</dbReference>
<dbReference type="Gene3D" id="1.25.40.20">
    <property type="entry name" value="Ankyrin repeat-containing domain"/>
    <property type="match status" value="2"/>
</dbReference>
<dbReference type="AlphaFoldDB" id="A0A812QR88"/>
<dbReference type="InterPro" id="IPR036865">
    <property type="entry name" value="CRAL-TRIO_dom_sf"/>
</dbReference>
<gene>
    <name evidence="7" type="primary">gdap2</name>
    <name evidence="7" type="ORF">SPIL2461_LOCUS9855</name>
</gene>
<dbReference type="InterPro" id="IPR043472">
    <property type="entry name" value="Macro_dom-like"/>
</dbReference>
<feature type="transmembrane region" description="Helical" evidence="5">
    <location>
        <begin position="362"/>
        <end position="383"/>
    </location>
</feature>
<dbReference type="InterPro" id="IPR002110">
    <property type="entry name" value="Ankyrin_rpt"/>
</dbReference>
<feature type="domain" description="CRAL-TRIO" evidence="6">
    <location>
        <begin position="191"/>
        <end position="320"/>
    </location>
</feature>
<feature type="region of interest" description="Disordered" evidence="4">
    <location>
        <begin position="1038"/>
        <end position="1059"/>
    </location>
</feature>
<keyword evidence="1" id="KW-0677">Repeat</keyword>
<keyword evidence="5" id="KW-0812">Transmembrane</keyword>
<proteinExistence type="predicted"/>
<dbReference type="PROSITE" id="PS50297">
    <property type="entry name" value="ANK_REP_REGION"/>
    <property type="match status" value="4"/>
</dbReference>
<dbReference type="Proteomes" id="UP000649617">
    <property type="component" value="Unassembled WGS sequence"/>
</dbReference>
<keyword evidence="5" id="KW-1133">Transmembrane helix</keyword>
<feature type="repeat" description="ANK" evidence="3">
    <location>
        <begin position="969"/>
        <end position="1001"/>
    </location>
</feature>
<feature type="repeat" description="ANK" evidence="3">
    <location>
        <begin position="903"/>
        <end position="935"/>
    </location>
</feature>
<feature type="transmembrane region" description="Helical" evidence="5">
    <location>
        <begin position="475"/>
        <end position="496"/>
    </location>
</feature>
<dbReference type="Pfam" id="PF13637">
    <property type="entry name" value="Ank_4"/>
    <property type="match status" value="1"/>
</dbReference>
<name>A0A812QR88_SYMPI</name>
<dbReference type="EMBL" id="CAJNIZ010017546">
    <property type="protein sequence ID" value="CAE7399751.1"/>
    <property type="molecule type" value="Genomic_DNA"/>
</dbReference>
<dbReference type="Pfam" id="PF12796">
    <property type="entry name" value="Ank_2"/>
    <property type="match status" value="2"/>
</dbReference>
<comment type="caution">
    <text evidence="7">The sequence shown here is derived from an EMBL/GenBank/DDBJ whole genome shotgun (WGS) entry which is preliminary data.</text>
</comment>
<evidence type="ECO:0000256" key="5">
    <source>
        <dbReference type="SAM" id="Phobius"/>
    </source>
</evidence>
<evidence type="ECO:0000313" key="7">
    <source>
        <dbReference type="EMBL" id="CAE7399751.1"/>
    </source>
</evidence>
<dbReference type="InterPro" id="IPR036770">
    <property type="entry name" value="Ankyrin_rpt-contain_sf"/>
</dbReference>
<dbReference type="PANTHER" id="PTHR24198:SF165">
    <property type="entry name" value="ANKYRIN REPEAT-CONTAINING PROTEIN-RELATED"/>
    <property type="match status" value="1"/>
</dbReference>
<dbReference type="InterPro" id="IPR001251">
    <property type="entry name" value="CRAL-TRIO_dom"/>
</dbReference>
<dbReference type="Pfam" id="PF13716">
    <property type="entry name" value="CRAL_TRIO_2"/>
    <property type="match status" value="1"/>
</dbReference>
<feature type="repeat" description="ANK" evidence="3">
    <location>
        <begin position="870"/>
        <end position="902"/>
    </location>
</feature>
<dbReference type="OrthoDB" id="19174at2759"/>
<protein>
    <submittedName>
        <fullName evidence="7">Gdap2 protein</fullName>
    </submittedName>
</protein>
<keyword evidence="5" id="KW-0472">Membrane</keyword>
<evidence type="ECO:0000259" key="6">
    <source>
        <dbReference type="Pfam" id="PF13716"/>
    </source>
</evidence>
<dbReference type="Pfam" id="PF00023">
    <property type="entry name" value="Ank"/>
    <property type="match status" value="1"/>
</dbReference>
<evidence type="ECO:0000256" key="1">
    <source>
        <dbReference type="ARBA" id="ARBA00022737"/>
    </source>
</evidence>
<evidence type="ECO:0000313" key="8">
    <source>
        <dbReference type="Proteomes" id="UP000649617"/>
    </source>
</evidence>